<dbReference type="EMBL" id="JBHSSW010000066">
    <property type="protein sequence ID" value="MFC6199742.1"/>
    <property type="molecule type" value="Genomic_DNA"/>
</dbReference>
<dbReference type="SUPFAM" id="SSF53448">
    <property type="entry name" value="Nucleotide-diphospho-sugar transferases"/>
    <property type="match status" value="1"/>
</dbReference>
<dbReference type="Pfam" id="PF12804">
    <property type="entry name" value="NTP_transf_3"/>
    <property type="match status" value="1"/>
</dbReference>
<dbReference type="InterPro" id="IPR025877">
    <property type="entry name" value="MobA-like_NTP_Trfase"/>
</dbReference>
<dbReference type="PANTHER" id="PTHR43777">
    <property type="entry name" value="MOLYBDENUM COFACTOR CYTIDYLYLTRANSFERASE"/>
    <property type="match status" value="1"/>
</dbReference>
<comment type="caution">
    <text evidence="3">The sequence shown here is derived from an EMBL/GenBank/DDBJ whole genome shotgun (WGS) entry which is preliminary data.</text>
</comment>
<accession>A0ABW1SDU5</accession>
<evidence type="ECO:0000313" key="3">
    <source>
        <dbReference type="EMBL" id="MFC6199742.1"/>
    </source>
</evidence>
<dbReference type="Proteomes" id="UP001596303">
    <property type="component" value="Unassembled WGS sequence"/>
</dbReference>
<dbReference type="GO" id="GO:0016740">
    <property type="term" value="F:transferase activity"/>
    <property type="evidence" value="ECO:0007669"/>
    <property type="project" value="UniProtKB-KW"/>
</dbReference>
<evidence type="ECO:0000313" key="4">
    <source>
        <dbReference type="Proteomes" id="UP001596303"/>
    </source>
</evidence>
<evidence type="ECO:0000259" key="2">
    <source>
        <dbReference type="Pfam" id="PF12804"/>
    </source>
</evidence>
<dbReference type="Gene3D" id="3.90.550.10">
    <property type="entry name" value="Spore Coat Polysaccharide Biosynthesis Protein SpsA, Chain A"/>
    <property type="match status" value="1"/>
</dbReference>
<dbReference type="RefSeq" id="WP_377381122.1">
    <property type="nucleotide sequence ID" value="NZ_JBHSSW010000066.1"/>
</dbReference>
<dbReference type="InterPro" id="IPR029044">
    <property type="entry name" value="Nucleotide-diphossugar_trans"/>
</dbReference>
<evidence type="ECO:0000256" key="1">
    <source>
        <dbReference type="ARBA" id="ARBA00022842"/>
    </source>
</evidence>
<keyword evidence="3" id="KW-0808">Transferase</keyword>
<protein>
    <submittedName>
        <fullName evidence="3">NTP transferase domain-containing protein</fullName>
    </submittedName>
</protein>
<keyword evidence="4" id="KW-1185">Reference proteome</keyword>
<dbReference type="PANTHER" id="PTHR43777:SF1">
    <property type="entry name" value="MOLYBDENUM COFACTOR CYTIDYLYLTRANSFERASE"/>
    <property type="match status" value="1"/>
</dbReference>
<gene>
    <name evidence="3" type="ORF">ACFQDM_16810</name>
</gene>
<name>A0ABW1SDU5_9PROT</name>
<dbReference type="CDD" id="cd04182">
    <property type="entry name" value="GT_2_like_f"/>
    <property type="match status" value="1"/>
</dbReference>
<feature type="domain" description="MobA-like NTP transferase" evidence="2">
    <location>
        <begin position="7"/>
        <end position="167"/>
    </location>
</feature>
<proteinExistence type="predicted"/>
<reference evidence="4" key="1">
    <citation type="journal article" date="2019" name="Int. J. Syst. Evol. Microbiol.">
        <title>The Global Catalogue of Microorganisms (GCM) 10K type strain sequencing project: providing services to taxonomists for standard genome sequencing and annotation.</title>
        <authorList>
            <consortium name="The Broad Institute Genomics Platform"/>
            <consortium name="The Broad Institute Genome Sequencing Center for Infectious Disease"/>
            <person name="Wu L."/>
            <person name="Ma J."/>
        </authorList>
    </citation>
    <scope>NUCLEOTIDE SEQUENCE [LARGE SCALE GENOMIC DNA]</scope>
    <source>
        <strain evidence="4">CGMCC-1.15741</strain>
    </source>
</reference>
<keyword evidence="1" id="KW-0460">Magnesium</keyword>
<organism evidence="3 4">
    <name type="scientific">Ponticaulis profundi</name>
    <dbReference type="NCBI Taxonomy" id="2665222"/>
    <lineage>
        <taxon>Bacteria</taxon>
        <taxon>Pseudomonadati</taxon>
        <taxon>Pseudomonadota</taxon>
        <taxon>Alphaproteobacteria</taxon>
        <taxon>Hyphomonadales</taxon>
        <taxon>Hyphomonadaceae</taxon>
        <taxon>Ponticaulis</taxon>
    </lineage>
</organism>
<sequence>MFETTACILLASGLSTRFEGGDKLQADIQGKPVLERAAECVSDMTFAKKLTVIGEDQSWRREAAARLGFETVSNDAPDRGQGYALARGGTAAVNAKGVTSVLVLLADMPFVTTEHIYKLKAAFDAGADVAISVCRGVSSPPALFSEACFGALQTLSGDQGAKQVINAFASRVLVEATGSELADIDTRDDLKDMEANLIG</sequence>